<evidence type="ECO:0000313" key="3">
    <source>
        <dbReference type="Proteomes" id="UP000295244"/>
    </source>
</evidence>
<evidence type="ECO:0000259" key="1">
    <source>
        <dbReference type="Pfam" id="PF13683"/>
    </source>
</evidence>
<evidence type="ECO:0000313" key="2">
    <source>
        <dbReference type="EMBL" id="TCJ19856.1"/>
    </source>
</evidence>
<dbReference type="EMBL" id="SKBU01000006">
    <property type="protein sequence ID" value="TCJ19856.1"/>
    <property type="molecule type" value="Genomic_DNA"/>
</dbReference>
<keyword evidence="3" id="KW-1185">Reference proteome</keyword>
<gene>
    <name evidence="2" type="ORF">E0L93_02560</name>
</gene>
<dbReference type="InterPro" id="IPR001584">
    <property type="entry name" value="Integrase_cat-core"/>
</dbReference>
<organism evidence="2 3">
    <name type="scientific">Rubrobacter taiwanensis</name>
    <dbReference type="NCBI Taxonomy" id="185139"/>
    <lineage>
        <taxon>Bacteria</taxon>
        <taxon>Bacillati</taxon>
        <taxon>Actinomycetota</taxon>
        <taxon>Rubrobacteria</taxon>
        <taxon>Rubrobacterales</taxon>
        <taxon>Rubrobacteraceae</taxon>
        <taxon>Rubrobacter</taxon>
    </lineage>
</organism>
<proteinExistence type="predicted"/>
<sequence length="86" mass="9983">MPSMSRVGSSLDNAISESFASTLKSEIGVRRYPARQPARASVFEFLELFYNRVRRHSSLGWLRPHEYEQAIPEEAAVRKRELCARW</sequence>
<dbReference type="InterPro" id="IPR012337">
    <property type="entry name" value="RNaseH-like_sf"/>
</dbReference>
<name>A0A4R1BRB5_9ACTN</name>
<dbReference type="Pfam" id="PF13683">
    <property type="entry name" value="rve_3"/>
    <property type="match status" value="1"/>
</dbReference>
<comment type="caution">
    <text evidence="2">The sequence shown here is derived from an EMBL/GenBank/DDBJ whole genome shotgun (WGS) entry which is preliminary data.</text>
</comment>
<dbReference type="GO" id="GO:0015074">
    <property type="term" value="P:DNA integration"/>
    <property type="evidence" value="ECO:0007669"/>
    <property type="project" value="InterPro"/>
</dbReference>
<dbReference type="SUPFAM" id="SSF53098">
    <property type="entry name" value="Ribonuclease H-like"/>
    <property type="match status" value="1"/>
</dbReference>
<dbReference type="PANTHER" id="PTHR46889:SF4">
    <property type="entry name" value="TRANSPOSASE INSO FOR INSERTION SEQUENCE ELEMENT IS911B-RELATED"/>
    <property type="match status" value="1"/>
</dbReference>
<dbReference type="RefSeq" id="WP_132688059.1">
    <property type="nucleotide sequence ID" value="NZ_SKBU01000006.1"/>
</dbReference>
<protein>
    <recommendedName>
        <fullName evidence="1">Integrase catalytic domain-containing protein</fullName>
    </recommendedName>
</protein>
<dbReference type="InterPro" id="IPR050900">
    <property type="entry name" value="Transposase_IS3/IS150/IS904"/>
</dbReference>
<accession>A0A4R1BRB5</accession>
<dbReference type="PANTHER" id="PTHR46889">
    <property type="entry name" value="TRANSPOSASE INSF FOR INSERTION SEQUENCE IS3B-RELATED"/>
    <property type="match status" value="1"/>
</dbReference>
<dbReference type="AlphaFoldDB" id="A0A4R1BRB5"/>
<dbReference type="OrthoDB" id="9801287at2"/>
<reference evidence="2 3" key="1">
    <citation type="submission" date="2019-03" db="EMBL/GenBank/DDBJ databases">
        <title>Whole genome sequence of a novel Rubrobacter taiwanensis strain, isolated from Yellowstone National Park.</title>
        <authorList>
            <person name="Freed S."/>
            <person name="Ramaley R.F."/>
            <person name="Kyndt J.A."/>
        </authorList>
    </citation>
    <scope>NUCLEOTIDE SEQUENCE [LARGE SCALE GENOMIC DNA]</scope>
    <source>
        <strain evidence="2 3">Yellowstone</strain>
    </source>
</reference>
<dbReference type="Proteomes" id="UP000295244">
    <property type="component" value="Unassembled WGS sequence"/>
</dbReference>
<feature type="domain" description="Integrase catalytic" evidence="1">
    <location>
        <begin position="2"/>
        <end position="64"/>
    </location>
</feature>